<dbReference type="SUPFAM" id="SSF56349">
    <property type="entry name" value="DNA breaking-rejoining enzymes"/>
    <property type="match status" value="1"/>
</dbReference>
<comment type="caution">
    <text evidence="3">The sequence shown here is derived from an EMBL/GenBank/DDBJ whole genome shotgun (WGS) entry which is preliminary data.</text>
</comment>
<dbReference type="InterPro" id="IPR002104">
    <property type="entry name" value="Integrase_catalytic"/>
</dbReference>
<dbReference type="Pfam" id="PF00589">
    <property type="entry name" value="Phage_integrase"/>
    <property type="match status" value="1"/>
</dbReference>
<evidence type="ECO:0000256" key="1">
    <source>
        <dbReference type="ARBA" id="ARBA00023172"/>
    </source>
</evidence>
<feature type="domain" description="Tyr recombinase" evidence="2">
    <location>
        <begin position="180"/>
        <end position="393"/>
    </location>
</feature>
<keyword evidence="1" id="KW-0233">DNA recombination</keyword>
<proteinExistence type="predicted"/>
<name>A0ABN2IXQ2_9ACTN</name>
<evidence type="ECO:0000313" key="3">
    <source>
        <dbReference type="EMBL" id="GAA1713931.1"/>
    </source>
</evidence>
<dbReference type="PANTHER" id="PTHR30349">
    <property type="entry name" value="PHAGE INTEGRASE-RELATED"/>
    <property type="match status" value="1"/>
</dbReference>
<gene>
    <name evidence="3" type="ORF">GCM10009831_24530</name>
</gene>
<reference evidence="3 4" key="1">
    <citation type="journal article" date="2019" name="Int. J. Syst. Evol. Microbiol.">
        <title>The Global Catalogue of Microorganisms (GCM) 10K type strain sequencing project: providing services to taxonomists for standard genome sequencing and annotation.</title>
        <authorList>
            <consortium name="The Broad Institute Genomics Platform"/>
            <consortium name="The Broad Institute Genome Sequencing Center for Infectious Disease"/>
            <person name="Wu L."/>
            <person name="Ma J."/>
        </authorList>
    </citation>
    <scope>NUCLEOTIDE SEQUENCE [LARGE SCALE GENOMIC DNA]</scope>
    <source>
        <strain evidence="3 4">JCM 16002</strain>
    </source>
</reference>
<dbReference type="InterPro" id="IPR050090">
    <property type="entry name" value="Tyrosine_recombinase_XerCD"/>
</dbReference>
<organism evidence="3 4">
    <name type="scientific">Dietzia cercidiphylli</name>
    <dbReference type="NCBI Taxonomy" id="498199"/>
    <lineage>
        <taxon>Bacteria</taxon>
        <taxon>Bacillati</taxon>
        <taxon>Actinomycetota</taxon>
        <taxon>Actinomycetes</taxon>
        <taxon>Mycobacteriales</taxon>
        <taxon>Dietziaceae</taxon>
        <taxon>Dietzia</taxon>
    </lineage>
</organism>
<dbReference type="Proteomes" id="UP001500383">
    <property type="component" value="Unassembled WGS sequence"/>
</dbReference>
<dbReference type="PANTHER" id="PTHR30349:SF64">
    <property type="entry name" value="PROPHAGE INTEGRASE INTD-RELATED"/>
    <property type="match status" value="1"/>
</dbReference>
<keyword evidence="4" id="KW-1185">Reference proteome</keyword>
<accession>A0ABN2IXQ2</accession>
<evidence type="ECO:0000259" key="2">
    <source>
        <dbReference type="PROSITE" id="PS51898"/>
    </source>
</evidence>
<sequence length="403" mass="44312">MARRRLRVGELGEVRVRQLGPRSYRAYVNVRCRDDQLRQVQADGESVEKARAAVRIAAKRRAGVIEDGIGPQTKLSKVIDLWIDGKLEAGEIAVQTAETYRADARAMSGDKGGIADMRLEDCTAEIVQTWLKDVSTSRPGLAKRFKVIVRGAFALADERGANLDRPDPVGQVRLTRSKRTAPRAATLDDLQAIRRRIAAWQASEDRTSRGGRPRWQHTGHALDIMLATGCRIGELLALTWDDVDLTSTPPTVTVSGTIIRLEGTKAEGGGLVRQPTPKTASGYRTVALPRFAVDALMALKVNAPRSDQNLVFVNAVGGPIDPHNWRRRWREIRGDEYAWITPHTFRRTVATLVDREVDVESAAAVLGHSGTAVTKKHYVERASVAPDMSLVLDQLGPRDVSTG</sequence>
<dbReference type="Gene3D" id="1.10.443.10">
    <property type="entry name" value="Intergrase catalytic core"/>
    <property type="match status" value="1"/>
</dbReference>
<protein>
    <submittedName>
        <fullName evidence="3">Tyrosine-type recombinase/integrase</fullName>
    </submittedName>
</protein>
<dbReference type="InterPro" id="IPR011010">
    <property type="entry name" value="DNA_brk_join_enz"/>
</dbReference>
<dbReference type="PROSITE" id="PS51898">
    <property type="entry name" value="TYR_RECOMBINASE"/>
    <property type="match status" value="1"/>
</dbReference>
<dbReference type="InterPro" id="IPR013762">
    <property type="entry name" value="Integrase-like_cat_sf"/>
</dbReference>
<dbReference type="CDD" id="cd01189">
    <property type="entry name" value="INT_ICEBs1_C_like"/>
    <property type="match status" value="1"/>
</dbReference>
<dbReference type="EMBL" id="BAAAQG010000012">
    <property type="protein sequence ID" value="GAA1713931.1"/>
    <property type="molecule type" value="Genomic_DNA"/>
</dbReference>
<evidence type="ECO:0000313" key="4">
    <source>
        <dbReference type="Proteomes" id="UP001500383"/>
    </source>
</evidence>